<sequence length="150" mass="16355">MHLPDTIQNIGVTTAAMLVVSLLPIPNSICSLWVTFTIASVIVAGFMALWNVHLDSISMIILVVCIGFSVDFSAHISYAFVSKNKPSANEKAVEAFFTLGYPIVQGAVSTILGVVVLCASKKYIFRTFFKIMFLVIFLGCFMALLSSQCF</sequence>
<dbReference type="PANTHER" id="PTHR10796:SF60">
    <property type="entry name" value="PATCHED DOMAIN-CONTAINING PROTEIN 3"/>
    <property type="match status" value="1"/>
</dbReference>
<keyword evidence="1" id="KW-1133">Transmembrane helix</keyword>
<keyword evidence="1" id="KW-0472">Membrane</keyword>
<dbReference type="InterPro" id="IPR051697">
    <property type="entry name" value="Patched_domain-protein"/>
</dbReference>
<gene>
    <name evidence="2" type="ORF">AAFF_G00014180</name>
</gene>
<organism evidence="2 3">
    <name type="scientific">Aldrovandia affinis</name>
    <dbReference type="NCBI Taxonomy" id="143900"/>
    <lineage>
        <taxon>Eukaryota</taxon>
        <taxon>Metazoa</taxon>
        <taxon>Chordata</taxon>
        <taxon>Craniata</taxon>
        <taxon>Vertebrata</taxon>
        <taxon>Euteleostomi</taxon>
        <taxon>Actinopterygii</taxon>
        <taxon>Neopterygii</taxon>
        <taxon>Teleostei</taxon>
        <taxon>Notacanthiformes</taxon>
        <taxon>Halosauridae</taxon>
        <taxon>Aldrovandia</taxon>
    </lineage>
</organism>
<feature type="transmembrane region" description="Helical" evidence="1">
    <location>
        <begin position="6"/>
        <end position="25"/>
    </location>
</feature>
<keyword evidence="1" id="KW-0812">Transmembrane</keyword>
<dbReference type="PANTHER" id="PTHR10796">
    <property type="entry name" value="PATCHED-RELATED"/>
    <property type="match status" value="1"/>
</dbReference>
<name>A0AAD7S6H2_9TELE</name>
<proteinExistence type="predicted"/>
<dbReference type="GO" id="GO:0016020">
    <property type="term" value="C:membrane"/>
    <property type="evidence" value="ECO:0007669"/>
    <property type="project" value="TreeGrafter"/>
</dbReference>
<comment type="caution">
    <text evidence="2">The sequence shown here is derived from an EMBL/GenBank/DDBJ whole genome shotgun (WGS) entry which is preliminary data.</text>
</comment>
<reference evidence="2" key="1">
    <citation type="journal article" date="2023" name="Science">
        <title>Genome structures resolve the early diversification of teleost fishes.</title>
        <authorList>
            <person name="Parey E."/>
            <person name="Louis A."/>
            <person name="Montfort J."/>
            <person name="Bouchez O."/>
            <person name="Roques C."/>
            <person name="Iampietro C."/>
            <person name="Lluch J."/>
            <person name="Castinel A."/>
            <person name="Donnadieu C."/>
            <person name="Desvignes T."/>
            <person name="Floi Bucao C."/>
            <person name="Jouanno E."/>
            <person name="Wen M."/>
            <person name="Mejri S."/>
            <person name="Dirks R."/>
            <person name="Jansen H."/>
            <person name="Henkel C."/>
            <person name="Chen W.J."/>
            <person name="Zahm M."/>
            <person name="Cabau C."/>
            <person name="Klopp C."/>
            <person name="Thompson A.W."/>
            <person name="Robinson-Rechavi M."/>
            <person name="Braasch I."/>
            <person name="Lecointre G."/>
            <person name="Bobe J."/>
            <person name="Postlethwait J.H."/>
            <person name="Berthelot C."/>
            <person name="Roest Crollius H."/>
            <person name="Guiguen Y."/>
        </authorList>
    </citation>
    <scope>NUCLEOTIDE SEQUENCE</scope>
    <source>
        <strain evidence="2">NC1722</strain>
    </source>
</reference>
<feature type="transmembrane region" description="Helical" evidence="1">
    <location>
        <begin position="56"/>
        <end position="81"/>
    </location>
</feature>
<evidence type="ECO:0000313" key="3">
    <source>
        <dbReference type="Proteomes" id="UP001221898"/>
    </source>
</evidence>
<protein>
    <submittedName>
        <fullName evidence="2">Uncharacterized protein</fullName>
    </submittedName>
</protein>
<feature type="transmembrane region" description="Helical" evidence="1">
    <location>
        <begin position="123"/>
        <end position="145"/>
    </location>
</feature>
<evidence type="ECO:0000313" key="2">
    <source>
        <dbReference type="EMBL" id="KAJ8396819.1"/>
    </source>
</evidence>
<dbReference type="SUPFAM" id="SSF82866">
    <property type="entry name" value="Multidrug efflux transporter AcrB transmembrane domain"/>
    <property type="match status" value="1"/>
</dbReference>
<feature type="transmembrane region" description="Helical" evidence="1">
    <location>
        <begin position="32"/>
        <end position="50"/>
    </location>
</feature>
<accession>A0AAD7S6H2</accession>
<dbReference type="EMBL" id="JAINUG010000103">
    <property type="protein sequence ID" value="KAJ8396819.1"/>
    <property type="molecule type" value="Genomic_DNA"/>
</dbReference>
<evidence type="ECO:0000256" key="1">
    <source>
        <dbReference type="SAM" id="Phobius"/>
    </source>
</evidence>
<dbReference type="AlphaFoldDB" id="A0AAD7S6H2"/>
<feature type="transmembrane region" description="Helical" evidence="1">
    <location>
        <begin position="93"/>
        <end position="117"/>
    </location>
</feature>
<keyword evidence="3" id="KW-1185">Reference proteome</keyword>
<dbReference type="Gene3D" id="1.20.1640.10">
    <property type="entry name" value="Multidrug efflux transporter AcrB transmembrane domain"/>
    <property type="match status" value="1"/>
</dbReference>
<dbReference type="Proteomes" id="UP001221898">
    <property type="component" value="Unassembled WGS sequence"/>
</dbReference>